<evidence type="ECO:0000259" key="3">
    <source>
        <dbReference type="Pfam" id="PF16967"/>
    </source>
</evidence>
<sequence length="904" mass="98971">MAFRASLSAGLLVGLMIMQHDSSATPKIPPGFEALAQGQLVWVDVSLYGMSLGLYEANINLEQVVFIKPAELADAVKQQFNDDPELGAQLMAALVQPLARNGNLACSSNGNAPSCDYLETQTVGIIYDENNSQVNLFLDRRYLPKKAAGSGFYQATAESENALIHQQNLNFVADENYQSLSLQGTGSLGVTENGYLNADWFYTGQRYRHSNHQQIEMNNAYFRQDLWKSLYLQGGMMDSRDIFSNAGGNINLSQLPIGKIRGLRAGSTTAWVNQSQVSRGTPVSVFLSRNARIDAYRDEQLLSSFYLNAGAQELDTRTFPSGSYTVTLRIYEDNQLVRTETVPYTNTGVAQLNGPQWFLQAGVEVDHDTRPMADDRRVVQGGLRIPLTDTLSLTAGSTVLSDVHYWEGAADWSHGFNSGPLDGVMTARVSYLAGSEGTRGNIQQINYNDGFSLSFYRSALSVPDCDSQQRNYGFSGCYQSSNLMFSVPLAQWFANIGYSLNSSGGRYRYRSELPDNDDNHQNAAPWEQIYTTRSRSQTWQMGVSRSFAFNDININSGVSAFRRHDSGQQGTDKGGYLTVSLSFSGRRGGATNSNTSLGANYRNSQRGEGQLSYNANYSRYMDQSGQNELGASIYGVNSQTLTAATYARAGGQYGNGSFAVSDAYDKVENRHTLSSSGSYSSSLLVDRSGLYWGRWGDGRPASAITVGVDAEEEEESRASLISVAVDGSGQTDVRSNSRALFTVPGYQPTTFDINESLSAPAGISSEIRRGAGTRTAFMVPGKVLRRNIEVTSRYTWLGRMLDEQDRPLVNGIPLNVLSWTPLGEGGFSLETTRPMKQLYLMRGSQFYQCAIKVQAMRDVVRYVGTTRCAGVAMASIPPAEQKQAQLMTARQGHGSGVPVAMKTN</sequence>
<dbReference type="InterPro" id="IPR031917">
    <property type="entry name" value="Pilus_assem_C"/>
</dbReference>
<feature type="domain" description="Pilus assembly protein C-terminal" evidence="2">
    <location>
        <begin position="779"/>
        <end position="868"/>
    </location>
</feature>
<evidence type="ECO:0000259" key="2">
    <source>
        <dbReference type="Pfam" id="PF15976"/>
    </source>
</evidence>
<gene>
    <name evidence="5" type="ORF">NCTC13193_00989</name>
</gene>
<feature type="domain" description="Pilus assembly protein E-set like" evidence="3">
    <location>
        <begin position="280"/>
        <end position="343"/>
    </location>
</feature>
<keyword evidence="1" id="KW-0732">Signal</keyword>
<dbReference type="Pfam" id="PF15976">
    <property type="entry name" value="CooC_C"/>
    <property type="match status" value="1"/>
</dbReference>
<proteinExistence type="predicted"/>
<dbReference type="Pfam" id="PF16967">
    <property type="entry name" value="TcfC"/>
    <property type="match status" value="1"/>
</dbReference>
<evidence type="ECO:0000259" key="4">
    <source>
        <dbReference type="Pfam" id="PF17271"/>
    </source>
</evidence>
<dbReference type="AlphaFoldDB" id="A0A3S5F1G6"/>
<name>A0A3S5F1G6_SERFO</name>
<organism evidence="5 6">
    <name type="scientific">Serratia fonticola</name>
    <dbReference type="NCBI Taxonomy" id="47917"/>
    <lineage>
        <taxon>Bacteria</taxon>
        <taxon>Pseudomonadati</taxon>
        <taxon>Pseudomonadota</taxon>
        <taxon>Gammaproteobacteria</taxon>
        <taxon>Enterobacterales</taxon>
        <taxon>Yersiniaceae</taxon>
        <taxon>Serratia</taxon>
    </lineage>
</organism>
<dbReference type="Pfam" id="PF17271">
    <property type="entry name" value="Usher_TcfC"/>
    <property type="match status" value="1"/>
</dbReference>
<dbReference type="EMBL" id="LR134492">
    <property type="protein sequence ID" value="VEI64066.1"/>
    <property type="molecule type" value="Genomic_DNA"/>
</dbReference>
<evidence type="ECO:0000313" key="5">
    <source>
        <dbReference type="EMBL" id="VEI64066.1"/>
    </source>
</evidence>
<dbReference type="InterPro" id="IPR035224">
    <property type="entry name" value="Usher_TcfC"/>
</dbReference>
<reference evidence="5 6" key="1">
    <citation type="submission" date="2018-12" db="EMBL/GenBank/DDBJ databases">
        <authorList>
            <consortium name="Pathogen Informatics"/>
        </authorList>
    </citation>
    <scope>NUCLEOTIDE SEQUENCE [LARGE SCALE GENOMIC DNA]</scope>
    <source>
        <strain evidence="5 6">NCTC13193</strain>
    </source>
</reference>
<evidence type="ECO:0000313" key="6">
    <source>
        <dbReference type="Proteomes" id="UP000270487"/>
    </source>
</evidence>
<accession>A0A3S5F1G6</accession>
<evidence type="ECO:0000256" key="1">
    <source>
        <dbReference type="ARBA" id="ARBA00022729"/>
    </source>
</evidence>
<dbReference type="Proteomes" id="UP000270487">
    <property type="component" value="Chromosome"/>
</dbReference>
<protein>
    <submittedName>
        <fullName evidence="5">Fimbrial outer membrane usher protein TcfC</fullName>
    </submittedName>
</protein>
<dbReference type="InterPro" id="IPR032636">
    <property type="entry name" value="Pilus_assem_E-set-like_dom"/>
</dbReference>
<feature type="domain" description="TcfC Usher-like barrel" evidence="4">
    <location>
        <begin position="353"/>
        <end position="759"/>
    </location>
</feature>